<dbReference type="CDD" id="cd01948">
    <property type="entry name" value="EAL"/>
    <property type="match status" value="1"/>
</dbReference>
<dbReference type="InterPro" id="IPR035919">
    <property type="entry name" value="EAL_sf"/>
</dbReference>
<evidence type="ECO:0000313" key="3">
    <source>
        <dbReference type="Proteomes" id="UP001432046"/>
    </source>
</evidence>
<dbReference type="PANTHER" id="PTHR33121:SF23">
    <property type="entry name" value="CYCLIC DI-GMP PHOSPHODIESTERASE PDEB"/>
    <property type="match status" value="1"/>
</dbReference>
<dbReference type="PANTHER" id="PTHR33121">
    <property type="entry name" value="CYCLIC DI-GMP PHOSPHODIESTERASE PDEF"/>
    <property type="match status" value="1"/>
</dbReference>
<evidence type="ECO:0000259" key="1">
    <source>
        <dbReference type="PROSITE" id="PS50883"/>
    </source>
</evidence>
<proteinExistence type="predicted"/>
<reference evidence="2" key="2">
    <citation type="submission" date="2024-03" db="EMBL/GenBank/DDBJ databases">
        <authorList>
            <person name="Bromfield E.S.P."/>
            <person name="Cloutier S."/>
        </authorList>
    </citation>
    <scope>NUCLEOTIDE SEQUENCE</scope>
    <source>
        <strain evidence="2">5S5</strain>
    </source>
</reference>
<accession>A0ABZ2PAZ7</accession>
<protein>
    <submittedName>
        <fullName evidence="2">EAL domain-containing protein</fullName>
    </submittedName>
</protein>
<dbReference type="InterPro" id="IPR001633">
    <property type="entry name" value="EAL_dom"/>
</dbReference>
<dbReference type="Proteomes" id="UP001432046">
    <property type="component" value="Chromosome"/>
</dbReference>
<reference evidence="2" key="1">
    <citation type="journal article" date="2021" name="Int. J. Syst. Evol. Microbiol.">
        <title>Bradyrhizobium septentrionale sp. nov. (sv. septentrionale) and Bradyrhizobium quebecense sp. nov. (sv. septentrionale) associated with legumes native to Canada possess rearranged symbiosis genes and numerous insertion sequences.</title>
        <authorList>
            <person name="Bromfield E.S.P."/>
            <person name="Cloutier S."/>
        </authorList>
    </citation>
    <scope>NUCLEOTIDE SEQUENCE</scope>
    <source>
        <strain evidence="2">5S5</strain>
    </source>
</reference>
<dbReference type="InterPro" id="IPR050706">
    <property type="entry name" value="Cyclic-di-GMP_PDE-like"/>
</dbReference>
<keyword evidence="3" id="KW-1185">Reference proteome</keyword>
<dbReference type="SUPFAM" id="SSF141868">
    <property type="entry name" value="EAL domain-like"/>
    <property type="match status" value="1"/>
</dbReference>
<dbReference type="Pfam" id="PF00563">
    <property type="entry name" value="EAL"/>
    <property type="match status" value="1"/>
</dbReference>
<dbReference type="PROSITE" id="PS50883">
    <property type="entry name" value="EAL"/>
    <property type="match status" value="1"/>
</dbReference>
<organism evidence="2 3">
    <name type="scientific">Bradyrhizobium septentrionale</name>
    <dbReference type="NCBI Taxonomy" id="1404411"/>
    <lineage>
        <taxon>Bacteria</taxon>
        <taxon>Pseudomonadati</taxon>
        <taxon>Pseudomonadota</taxon>
        <taxon>Alphaproteobacteria</taxon>
        <taxon>Hyphomicrobiales</taxon>
        <taxon>Nitrobacteraceae</taxon>
        <taxon>Bradyrhizobium</taxon>
    </lineage>
</organism>
<sequence length="153" mass="16952">MGDSAFVDFVAELFAQHEVSPALVCFEITETSAISNLDEAQKFIARLREIGCSFSLDVFGTGMSSIAYLKHLPVDVIKIDGSFVKEILNSKVDRAMVEMITRTAKIMQKQVVAEFVESLAILDELRQIGVDYAQGYAIGKPVPVFTLWEEKIA</sequence>
<feature type="domain" description="EAL" evidence="1">
    <location>
        <begin position="1"/>
        <end position="153"/>
    </location>
</feature>
<dbReference type="EMBL" id="CP147711">
    <property type="protein sequence ID" value="WXC84480.1"/>
    <property type="molecule type" value="Genomic_DNA"/>
</dbReference>
<dbReference type="SMART" id="SM00052">
    <property type="entry name" value="EAL"/>
    <property type="match status" value="1"/>
</dbReference>
<dbReference type="Gene3D" id="3.20.20.450">
    <property type="entry name" value="EAL domain"/>
    <property type="match status" value="1"/>
</dbReference>
<gene>
    <name evidence="2" type="ORF">WDK88_34890</name>
</gene>
<name>A0ABZ2PAZ7_9BRAD</name>
<evidence type="ECO:0000313" key="2">
    <source>
        <dbReference type="EMBL" id="WXC84480.1"/>
    </source>
</evidence>